<sequence length="673" mass="74121">MEQTMTNGHSYHIRRQPTDLESEIQSLREQLRASQSNPSTSSQHNGTNWTPGVVFNTLNQTDTGLNFSPVRPDSTPVSIDFPDATTNDADLQCLTTRPGIEPPTQHHASPFPLARPRALGNIILQIEEIDELFNMYIKHNHPYLPLIDEKKSPHEYYERSDLLFWVIMAVAARRHKSQPTLLPRLARNVTDLLWKTLRSMSHSISTIRALCLLCTWPFPTSSSTSDPTFMLVGIMLQMSTQMGLHCAFDAQDFAKVPLKLDTSEYSEWVQTWEACNIVAIRLRVSLSLARPMPTGGEGALTRERSMMYHLLNLDLDELEKECSGSCDTEAWYLLAARLHLQAFYLFDHSAMEGYKDRIVGLFSTAYNLVDLGQRLNARLQGFFNHCPFFCYQTYVNAAFVLLKILTNGFFNPIVDAKAGKQLLESSITGLRQMSVANNDLPARLGDIIGFFCALPDPAVVGGVTLIDLQLKQVRNRLRRYQPVPEGHGSAMSLETSGRILVSSKGVLNQTPTLIDAIGGNFTSPSITGAHGLIHSGAEACSRLRSNLGIPFAITTYQTRATSISAPSWLAASGPHSMAVGHDGEGDVTAGEMPDGEAPRPSAASTISSGEPVIESGRMKFDEELKAMIVAEAKAKLEEDRKAAKAAAEAEAAAKGAAEELKKNIQEETKAKFE</sequence>
<feature type="coiled-coil region" evidence="6">
    <location>
        <begin position="629"/>
        <end position="670"/>
    </location>
</feature>
<dbReference type="PANTHER" id="PTHR31845">
    <property type="entry name" value="FINGER DOMAIN PROTEIN, PUTATIVE-RELATED"/>
    <property type="match status" value="1"/>
</dbReference>
<evidence type="ECO:0000256" key="3">
    <source>
        <dbReference type="ARBA" id="ARBA00023125"/>
    </source>
</evidence>
<dbReference type="InterPro" id="IPR051089">
    <property type="entry name" value="prtT"/>
</dbReference>
<reference evidence="9" key="1">
    <citation type="submission" date="2020-02" db="EMBL/GenBank/DDBJ databases">
        <title>Identification and distribution of gene clusters putatively required for synthesis of sphingolipid metabolism inhibitors in phylogenetically diverse species of the filamentous fungus Fusarium.</title>
        <authorList>
            <person name="Kim H.-S."/>
            <person name="Busman M."/>
            <person name="Brown D.W."/>
            <person name="Divon H."/>
            <person name="Uhlig S."/>
            <person name="Proctor R.H."/>
        </authorList>
    </citation>
    <scope>NUCLEOTIDE SEQUENCE [LARGE SCALE GENOMIC DNA]</scope>
    <source>
        <strain evidence="9">NRRL 39464</strain>
    </source>
</reference>
<dbReference type="GO" id="GO:0000976">
    <property type="term" value="F:transcription cis-regulatory region binding"/>
    <property type="evidence" value="ECO:0007669"/>
    <property type="project" value="TreeGrafter"/>
</dbReference>
<keyword evidence="3" id="KW-0238">DNA-binding</keyword>
<dbReference type="Pfam" id="PF04082">
    <property type="entry name" value="Fungal_trans"/>
    <property type="match status" value="1"/>
</dbReference>
<keyword evidence="5" id="KW-0539">Nucleus</keyword>
<dbReference type="InterPro" id="IPR007219">
    <property type="entry name" value="XnlR_reg_dom"/>
</dbReference>
<accession>A0A8H5AH94</accession>
<feature type="domain" description="Xylanolytic transcriptional activator regulatory" evidence="8">
    <location>
        <begin position="134"/>
        <end position="245"/>
    </location>
</feature>
<feature type="region of interest" description="Disordered" evidence="7">
    <location>
        <begin position="584"/>
        <end position="608"/>
    </location>
</feature>
<dbReference type="GO" id="GO:0008270">
    <property type="term" value="F:zinc ion binding"/>
    <property type="evidence" value="ECO:0007669"/>
    <property type="project" value="InterPro"/>
</dbReference>
<dbReference type="AlphaFoldDB" id="A0A8H5AH94"/>
<evidence type="ECO:0000313" key="9">
    <source>
        <dbReference type="EMBL" id="KAF5265363.1"/>
    </source>
</evidence>
<dbReference type="CDD" id="cd12148">
    <property type="entry name" value="fungal_TF_MHR"/>
    <property type="match status" value="1"/>
</dbReference>
<evidence type="ECO:0000256" key="1">
    <source>
        <dbReference type="ARBA" id="ARBA00004123"/>
    </source>
</evidence>
<feature type="region of interest" description="Disordered" evidence="7">
    <location>
        <begin position="29"/>
        <end position="50"/>
    </location>
</feature>
<evidence type="ECO:0000256" key="5">
    <source>
        <dbReference type="ARBA" id="ARBA00023242"/>
    </source>
</evidence>
<dbReference type="GO" id="GO:0006351">
    <property type="term" value="P:DNA-templated transcription"/>
    <property type="evidence" value="ECO:0007669"/>
    <property type="project" value="InterPro"/>
</dbReference>
<evidence type="ECO:0000256" key="6">
    <source>
        <dbReference type="SAM" id="Coils"/>
    </source>
</evidence>
<organism evidence="9 10">
    <name type="scientific">Fusarium oxysporum</name>
    <name type="common">Fusarium vascular wilt</name>
    <dbReference type="NCBI Taxonomy" id="5507"/>
    <lineage>
        <taxon>Eukaryota</taxon>
        <taxon>Fungi</taxon>
        <taxon>Dikarya</taxon>
        <taxon>Ascomycota</taxon>
        <taxon>Pezizomycotina</taxon>
        <taxon>Sordariomycetes</taxon>
        <taxon>Hypocreomycetidae</taxon>
        <taxon>Hypocreales</taxon>
        <taxon>Nectriaceae</taxon>
        <taxon>Fusarium</taxon>
        <taxon>Fusarium oxysporum species complex</taxon>
    </lineage>
</organism>
<evidence type="ECO:0000256" key="7">
    <source>
        <dbReference type="SAM" id="MobiDB-lite"/>
    </source>
</evidence>
<dbReference type="GO" id="GO:0005634">
    <property type="term" value="C:nucleus"/>
    <property type="evidence" value="ECO:0007669"/>
    <property type="project" value="UniProtKB-SubCell"/>
</dbReference>
<keyword evidence="4" id="KW-0804">Transcription</keyword>
<dbReference type="EMBL" id="JAAFOW010000590">
    <property type="protein sequence ID" value="KAF5265363.1"/>
    <property type="molecule type" value="Genomic_DNA"/>
</dbReference>
<dbReference type="GO" id="GO:0000981">
    <property type="term" value="F:DNA-binding transcription factor activity, RNA polymerase II-specific"/>
    <property type="evidence" value="ECO:0007669"/>
    <property type="project" value="TreeGrafter"/>
</dbReference>
<keyword evidence="2" id="KW-0805">Transcription regulation</keyword>
<name>A0A8H5AH94_FUSOX</name>
<keyword evidence="6" id="KW-0175">Coiled coil</keyword>
<comment type="caution">
    <text evidence="9">The sequence shown here is derived from an EMBL/GenBank/DDBJ whole genome shotgun (WGS) entry which is preliminary data.</text>
</comment>
<comment type="subcellular location">
    <subcellularLocation>
        <location evidence="1">Nucleus</location>
    </subcellularLocation>
</comment>
<dbReference type="Proteomes" id="UP000558688">
    <property type="component" value="Unassembled WGS sequence"/>
</dbReference>
<dbReference type="PANTHER" id="PTHR31845:SF21">
    <property type="entry name" value="REGULATORY PROTEIN LEU3"/>
    <property type="match status" value="1"/>
</dbReference>
<evidence type="ECO:0000259" key="8">
    <source>
        <dbReference type="Pfam" id="PF04082"/>
    </source>
</evidence>
<evidence type="ECO:0000313" key="10">
    <source>
        <dbReference type="Proteomes" id="UP000558688"/>
    </source>
</evidence>
<proteinExistence type="predicted"/>
<gene>
    <name evidence="9" type="ORF">FOXYS1_3834</name>
</gene>
<protein>
    <recommendedName>
        <fullName evidence="8">Xylanolytic transcriptional activator regulatory domain-containing protein</fullName>
    </recommendedName>
</protein>
<evidence type="ECO:0000256" key="4">
    <source>
        <dbReference type="ARBA" id="ARBA00023163"/>
    </source>
</evidence>
<evidence type="ECO:0000256" key="2">
    <source>
        <dbReference type="ARBA" id="ARBA00023015"/>
    </source>
</evidence>